<dbReference type="Pfam" id="PF00686">
    <property type="entry name" value="CBM_20"/>
    <property type="match status" value="2"/>
</dbReference>
<dbReference type="PROSITE" id="PS51166">
    <property type="entry name" value="CBM20"/>
    <property type="match status" value="2"/>
</dbReference>
<dbReference type="GO" id="GO:0000324">
    <property type="term" value="C:fungal-type vacuole"/>
    <property type="evidence" value="ECO:0007669"/>
    <property type="project" value="TreeGrafter"/>
</dbReference>
<evidence type="ECO:0000256" key="1">
    <source>
        <dbReference type="ARBA" id="ARBA00001863"/>
    </source>
</evidence>
<evidence type="ECO:0000256" key="7">
    <source>
        <dbReference type="ARBA" id="ARBA00023277"/>
    </source>
</evidence>
<feature type="domain" description="CBM20" evidence="15">
    <location>
        <begin position="471"/>
        <end position="574"/>
    </location>
</feature>
<evidence type="ECO:0000256" key="3">
    <source>
        <dbReference type="ARBA" id="ARBA00012593"/>
    </source>
</evidence>
<dbReference type="InterPro" id="IPR008291">
    <property type="entry name" value="Glucoamylase_SBD"/>
</dbReference>
<dbReference type="GO" id="GO:0000272">
    <property type="term" value="P:polysaccharide catabolic process"/>
    <property type="evidence" value="ECO:0007669"/>
    <property type="project" value="UniProtKB-KW"/>
</dbReference>
<evidence type="ECO:0000256" key="8">
    <source>
        <dbReference type="ARBA" id="ARBA00023295"/>
    </source>
</evidence>
<dbReference type="InterPro" id="IPR012341">
    <property type="entry name" value="6hp_glycosidase-like_sf"/>
</dbReference>
<dbReference type="PRINTS" id="PR00736">
    <property type="entry name" value="GLHYDRLASE15"/>
</dbReference>
<feature type="binding site" evidence="13">
    <location>
        <position position="135"/>
    </location>
    <ligand>
        <name>substrate</name>
    </ligand>
</feature>
<dbReference type="PANTHER" id="PTHR31616">
    <property type="entry name" value="TREHALASE"/>
    <property type="match status" value="1"/>
</dbReference>
<comment type="caution">
    <text evidence="16">The sequence shown here is derived from an EMBL/GenBank/DDBJ whole genome shotgun (WGS) entry which is preliminary data.</text>
</comment>
<dbReference type="FunFam" id="1.50.10.10:FF:000018">
    <property type="entry name" value="Glucoamylase"/>
    <property type="match status" value="1"/>
</dbReference>
<dbReference type="InterPro" id="IPR002044">
    <property type="entry name" value="CBM20"/>
</dbReference>
<accession>A0A8H6TEF1</accession>
<dbReference type="GO" id="GO:0004339">
    <property type="term" value="F:glucan 1,4-alpha-glucosidase activity"/>
    <property type="evidence" value="ECO:0007669"/>
    <property type="project" value="UniProtKB-EC"/>
</dbReference>
<dbReference type="InterPro" id="IPR000165">
    <property type="entry name" value="Glucoamylase"/>
</dbReference>
<dbReference type="Proteomes" id="UP000636479">
    <property type="component" value="Unassembled WGS sequence"/>
</dbReference>
<dbReference type="Gene3D" id="2.60.40.10">
    <property type="entry name" value="Immunoglobulins"/>
    <property type="match status" value="2"/>
</dbReference>
<dbReference type="Gene3D" id="1.50.10.10">
    <property type="match status" value="1"/>
</dbReference>
<feature type="chain" id="PRO_5034003339" description="glucan 1,4-alpha-glucosidase" evidence="14">
    <location>
        <begin position="28"/>
        <end position="691"/>
    </location>
</feature>
<comment type="catalytic activity">
    <reaction evidence="1">
        <text>Hydrolysis of terminal (1-&gt;4)-linked alpha-D-glucose residues successively from non-reducing ends of the chains with release of beta-D-glucose.</text>
        <dbReference type="EC" id="3.2.1.3"/>
    </reaction>
</comment>
<feature type="active site" description="Proton donor" evidence="12">
    <location>
        <position position="187"/>
    </location>
</feature>
<keyword evidence="17" id="KW-1185">Reference proteome</keyword>
<reference evidence="16" key="1">
    <citation type="submission" date="2020-05" db="EMBL/GenBank/DDBJ databases">
        <title>Mycena genomes resolve the evolution of fungal bioluminescence.</title>
        <authorList>
            <person name="Tsai I.J."/>
        </authorList>
    </citation>
    <scope>NUCLEOTIDE SEQUENCE</scope>
    <source>
        <strain evidence="16">171206Taipei</strain>
    </source>
</reference>
<keyword evidence="6" id="KW-0325">Glycoprotein</keyword>
<keyword evidence="4 14" id="KW-0732">Signal</keyword>
<proteinExistence type="inferred from homology"/>
<dbReference type="OrthoDB" id="6123450at2759"/>
<keyword evidence="8" id="KW-0326">Glycosidase</keyword>
<feature type="signal peptide" evidence="14">
    <location>
        <begin position="1"/>
        <end position="27"/>
    </location>
</feature>
<organism evidence="16 17">
    <name type="scientific">Mycena indigotica</name>
    <dbReference type="NCBI Taxonomy" id="2126181"/>
    <lineage>
        <taxon>Eukaryota</taxon>
        <taxon>Fungi</taxon>
        <taxon>Dikarya</taxon>
        <taxon>Basidiomycota</taxon>
        <taxon>Agaricomycotina</taxon>
        <taxon>Agaricomycetes</taxon>
        <taxon>Agaricomycetidae</taxon>
        <taxon>Agaricales</taxon>
        <taxon>Marasmiineae</taxon>
        <taxon>Mycenaceae</taxon>
        <taxon>Mycena</taxon>
    </lineage>
</organism>
<evidence type="ECO:0000256" key="6">
    <source>
        <dbReference type="ARBA" id="ARBA00023180"/>
    </source>
</evidence>
<dbReference type="SUPFAM" id="SSF48208">
    <property type="entry name" value="Six-hairpin glycosidases"/>
    <property type="match status" value="1"/>
</dbReference>
<sequence>MPTGYKAAMRFIPFYWLGLFAVARATASADSYLDAMLANIGPKASGVPAGIVIASPSKNNPDYFYTWTRDSSLVFKAVVDRYSIGDRAELQTLIEQFIQVEEKLQSVSNPSGTISSGGLGEPKFNVDLTAFTGAWGRPQRDGPALRAIAVMTYASIHTTNASFWPMVKADLDYVMADWNLSTFDLWEEVNSSGSFFTSAVQHRALRQGAGFAKSLGLTSVAAAYITAADSILCLMQSYWSNSGYIMANKGGGRSGKDANTVLASIHTFDAAAGCDPLTFQPCSDKSLANLKVYADAFRNIYPINTGNAPNAAVATGRYPEDGYMGGNPWYLTTFAVAEQLYRALGVWKAQGSLTVTSISLAFFRQFAPDVAVGTYTTDSTVFATLTQAVTSYADGFMAVNDKYTPGNGGLSEQYSRSNGSPVSASSLTWSYAAALTALNAKNGQLSASSKWGGDGLTLPRGCSSTGGGGGGGSGPTVNVVFDLNVEASQGDTVYVVGSPAELMRWDTNNAIPLSPINSTAESVTIAFPANTSGEYKYLQKANGDSTVQWENGPNRVFNSGNGTTLHDVWSSGGGGGGSNGAAINVTFHEMVSVNAGGKPSRFLEEFHHEYVLPEQVYIVGSISQLKNWNTNDAVALSVSNDVWSVTIELPANTKNIQYKYIRKSTHVVWESDPNRQISTGNSPMTENDTWR</sequence>
<evidence type="ECO:0000313" key="16">
    <source>
        <dbReference type="EMBL" id="KAF7315221.1"/>
    </source>
</evidence>
<keyword evidence="9" id="KW-0624">Polysaccharide degradation</keyword>
<protein>
    <recommendedName>
        <fullName evidence="3">glucan 1,4-alpha-glucosidase</fullName>
        <ecNumber evidence="3">3.2.1.3</ecNumber>
    </recommendedName>
    <alternativeName>
        <fullName evidence="11">1,4-alpha-D-glucan glucohydrolase</fullName>
    </alternativeName>
    <alternativeName>
        <fullName evidence="10">Glucan 1,4-alpha-glucosidase</fullName>
    </alternativeName>
</protein>
<dbReference type="InterPro" id="IPR013783">
    <property type="entry name" value="Ig-like_fold"/>
</dbReference>
<evidence type="ECO:0000256" key="14">
    <source>
        <dbReference type="SAM" id="SignalP"/>
    </source>
</evidence>
<dbReference type="EMBL" id="JACAZF010000001">
    <property type="protein sequence ID" value="KAF7315221.1"/>
    <property type="molecule type" value="Genomic_DNA"/>
</dbReference>
<comment type="similarity">
    <text evidence="2">Belongs to the glycosyl hydrolase 15 family.</text>
</comment>
<evidence type="ECO:0000256" key="5">
    <source>
        <dbReference type="ARBA" id="ARBA00022801"/>
    </source>
</evidence>
<feature type="active site" description="Proton acceptor" evidence="12">
    <location>
        <position position="184"/>
    </location>
</feature>
<dbReference type="EC" id="3.2.1.3" evidence="3"/>
<dbReference type="GeneID" id="59339850"/>
<dbReference type="PANTHER" id="PTHR31616:SF12">
    <property type="entry name" value="GLUCOAMYLASE"/>
    <property type="match status" value="1"/>
</dbReference>
<keyword evidence="5 16" id="KW-0378">Hydrolase</keyword>
<keyword evidence="7" id="KW-0119">Carbohydrate metabolism</keyword>
<evidence type="ECO:0000256" key="9">
    <source>
        <dbReference type="ARBA" id="ARBA00023326"/>
    </source>
</evidence>
<evidence type="ECO:0000256" key="2">
    <source>
        <dbReference type="ARBA" id="ARBA00006188"/>
    </source>
</evidence>
<dbReference type="SMART" id="SM01065">
    <property type="entry name" value="CBM_2"/>
    <property type="match status" value="2"/>
</dbReference>
<evidence type="ECO:0000256" key="11">
    <source>
        <dbReference type="ARBA" id="ARBA00033473"/>
    </source>
</evidence>
<evidence type="ECO:0000256" key="13">
    <source>
        <dbReference type="PIRSR" id="PIRSR001031-2"/>
    </source>
</evidence>
<dbReference type="GO" id="GO:2001070">
    <property type="term" value="F:starch binding"/>
    <property type="evidence" value="ECO:0007669"/>
    <property type="project" value="InterPro"/>
</dbReference>
<dbReference type="InterPro" id="IPR011613">
    <property type="entry name" value="GH15-like"/>
</dbReference>
<evidence type="ECO:0000259" key="15">
    <source>
        <dbReference type="PROSITE" id="PS51166"/>
    </source>
</evidence>
<evidence type="ECO:0000256" key="4">
    <source>
        <dbReference type="ARBA" id="ARBA00022729"/>
    </source>
</evidence>
<dbReference type="Pfam" id="PF00723">
    <property type="entry name" value="Glyco_hydro_15"/>
    <property type="match status" value="1"/>
</dbReference>
<dbReference type="InterPro" id="IPR008928">
    <property type="entry name" value="6-hairpin_glycosidase_sf"/>
</dbReference>
<feature type="domain" description="CBM20" evidence="15">
    <location>
        <begin position="592"/>
        <end position="691"/>
    </location>
</feature>
<evidence type="ECO:0000313" key="17">
    <source>
        <dbReference type="Proteomes" id="UP000636479"/>
    </source>
</evidence>
<dbReference type="RefSeq" id="XP_037225244.1">
    <property type="nucleotide sequence ID" value="XM_037357334.1"/>
</dbReference>
<dbReference type="SUPFAM" id="SSF49452">
    <property type="entry name" value="Starch-binding domain-like"/>
    <property type="match status" value="2"/>
</dbReference>
<dbReference type="AlphaFoldDB" id="A0A8H6TEF1"/>
<gene>
    <name evidence="16" type="ORF">MIND_00036500</name>
</gene>
<dbReference type="PIRSF" id="PIRSF001031">
    <property type="entry name" value="Glu-a-glcsd_SBD"/>
    <property type="match status" value="1"/>
</dbReference>
<dbReference type="InterPro" id="IPR013784">
    <property type="entry name" value="Carb-bd-like_fold"/>
</dbReference>
<evidence type="ECO:0000256" key="12">
    <source>
        <dbReference type="PIRSR" id="PIRSR001031-1"/>
    </source>
</evidence>
<evidence type="ECO:0000256" key="10">
    <source>
        <dbReference type="ARBA" id="ARBA00033442"/>
    </source>
</evidence>
<name>A0A8H6TEF1_9AGAR</name>